<feature type="compositionally biased region" description="Basic and acidic residues" evidence="1">
    <location>
        <begin position="1"/>
        <end position="17"/>
    </location>
</feature>
<dbReference type="EMBL" id="KE125000">
    <property type="protein sequence ID" value="EPB73232.1"/>
    <property type="molecule type" value="Genomic_DNA"/>
</dbReference>
<name>A0A0D6M024_9BILA</name>
<evidence type="ECO:0000313" key="3">
    <source>
        <dbReference type="Proteomes" id="UP000054495"/>
    </source>
</evidence>
<evidence type="ECO:0000313" key="2">
    <source>
        <dbReference type="EMBL" id="EPB73232.1"/>
    </source>
</evidence>
<accession>A0A0D6M024</accession>
<gene>
    <name evidence="2" type="ORF">ANCCEY_07693</name>
</gene>
<reference evidence="2 3" key="1">
    <citation type="submission" date="2013-05" db="EMBL/GenBank/DDBJ databases">
        <title>Draft genome of the parasitic nematode Anyclostoma ceylanicum.</title>
        <authorList>
            <person name="Mitreva M."/>
        </authorList>
    </citation>
    <scope>NUCLEOTIDE SEQUENCE [LARGE SCALE GENOMIC DNA]</scope>
</reference>
<organism evidence="2 3">
    <name type="scientific">Ancylostoma ceylanicum</name>
    <dbReference type="NCBI Taxonomy" id="53326"/>
    <lineage>
        <taxon>Eukaryota</taxon>
        <taxon>Metazoa</taxon>
        <taxon>Ecdysozoa</taxon>
        <taxon>Nematoda</taxon>
        <taxon>Chromadorea</taxon>
        <taxon>Rhabditida</taxon>
        <taxon>Rhabditina</taxon>
        <taxon>Rhabditomorpha</taxon>
        <taxon>Strongyloidea</taxon>
        <taxon>Ancylostomatidae</taxon>
        <taxon>Ancylostomatinae</taxon>
        <taxon>Ancylostoma</taxon>
    </lineage>
</organism>
<dbReference type="PANTHER" id="PTHR38613:SF2">
    <property type="entry name" value="GLYCINE-RICH PROTEIN"/>
    <property type="match status" value="1"/>
</dbReference>
<keyword evidence="3" id="KW-1185">Reference proteome</keyword>
<protein>
    <submittedName>
        <fullName evidence="2">Uncharacterized protein</fullName>
    </submittedName>
</protein>
<dbReference type="PANTHER" id="PTHR38613">
    <property type="entry name" value="PROTEIN CBG03211-RELATED"/>
    <property type="match status" value="1"/>
</dbReference>
<evidence type="ECO:0000256" key="1">
    <source>
        <dbReference type="SAM" id="MobiDB-lite"/>
    </source>
</evidence>
<dbReference type="AlphaFoldDB" id="A0A0D6M024"/>
<feature type="region of interest" description="Disordered" evidence="1">
    <location>
        <begin position="1"/>
        <end position="39"/>
    </location>
</feature>
<sequence>RSRDSGKQGFIEEKGDVDNPFEEIGTRPPPVSEGETFPSGRRRLKHYKSADDYYRNMYQEYYQQRHHAQNGLLYRVYPGLHPKDSTYCPNMRGMFAFTCQPSKPLRLDLVEFCKIATSMQSILQDYSAFCGVPNFHRLPGPRMGPPITSDSSVSSSFTLKNYLFMVTSMIQIGHVGVSGKFGFGVGAVPGLDVGVGWGVDVGPIPGMGESVGVDLGLDVGVVGAKSPVAYRRGMDNPNEKGGGVFGISGGVGVKAPGAGNIGVGSGIGVGK</sequence>
<feature type="non-terminal residue" evidence="2">
    <location>
        <position position="1"/>
    </location>
</feature>
<proteinExistence type="predicted"/>
<dbReference type="Proteomes" id="UP000054495">
    <property type="component" value="Unassembled WGS sequence"/>
</dbReference>